<reference evidence="1" key="1">
    <citation type="journal article" date="2023" name="G3 (Bethesda)">
        <title>Whole genome assemblies of Zophobas morio and Tenebrio molitor.</title>
        <authorList>
            <person name="Kaur S."/>
            <person name="Stinson S.A."/>
            <person name="diCenzo G.C."/>
        </authorList>
    </citation>
    <scope>NUCLEOTIDE SEQUENCE</scope>
    <source>
        <strain evidence="1">QUZm001</strain>
    </source>
</reference>
<sequence length="110" mass="12468">MYKITSWCNLMNSLTRWTGLLDSIIIVPEVGLYLKPYSPSRSFVIQVFLESIATSASRPFSSECRPLSSPYTLESSRRPIGVVPGRPVGLFRNNTKYTFHNYLKDDMVAS</sequence>
<organism evidence="1 2">
    <name type="scientific">Zophobas morio</name>
    <dbReference type="NCBI Taxonomy" id="2755281"/>
    <lineage>
        <taxon>Eukaryota</taxon>
        <taxon>Metazoa</taxon>
        <taxon>Ecdysozoa</taxon>
        <taxon>Arthropoda</taxon>
        <taxon>Hexapoda</taxon>
        <taxon>Insecta</taxon>
        <taxon>Pterygota</taxon>
        <taxon>Neoptera</taxon>
        <taxon>Endopterygota</taxon>
        <taxon>Coleoptera</taxon>
        <taxon>Polyphaga</taxon>
        <taxon>Cucujiformia</taxon>
        <taxon>Tenebrionidae</taxon>
        <taxon>Zophobas</taxon>
    </lineage>
</organism>
<protein>
    <submittedName>
        <fullName evidence="1">Uncharacterized protein</fullName>
    </submittedName>
</protein>
<evidence type="ECO:0000313" key="1">
    <source>
        <dbReference type="EMBL" id="KAJ3662041.1"/>
    </source>
</evidence>
<gene>
    <name evidence="1" type="ORF">Zmor_006408</name>
</gene>
<evidence type="ECO:0000313" key="2">
    <source>
        <dbReference type="Proteomes" id="UP001168821"/>
    </source>
</evidence>
<proteinExistence type="predicted"/>
<dbReference type="EMBL" id="JALNTZ010000002">
    <property type="protein sequence ID" value="KAJ3662041.1"/>
    <property type="molecule type" value="Genomic_DNA"/>
</dbReference>
<name>A0AA38IUW8_9CUCU</name>
<accession>A0AA38IUW8</accession>
<comment type="caution">
    <text evidence="1">The sequence shown here is derived from an EMBL/GenBank/DDBJ whole genome shotgun (WGS) entry which is preliminary data.</text>
</comment>
<keyword evidence="2" id="KW-1185">Reference proteome</keyword>
<dbReference type="AlphaFoldDB" id="A0AA38IUW8"/>
<dbReference type="Proteomes" id="UP001168821">
    <property type="component" value="Unassembled WGS sequence"/>
</dbReference>